<dbReference type="AlphaFoldDB" id="A0A2T9YWL6"/>
<feature type="region of interest" description="Disordered" evidence="11">
    <location>
        <begin position="346"/>
        <end position="401"/>
    </location>
</feature>
<feature type="compositionally biased region" description="Polar residues" evidence="11">
    <location>
        <begin position="381"/>
        <end position="393"/>
    </location>
</feature>
<evidence type="ECO:0000256" key="8">
    <source>
        <dbReference type="ARBA" id="ARBA00023211"/>
    </source>
</evidence>
<keyword evidence="7 10" id="KW-0904">Protein phosphatase</keyword>
<proteinExistence type="inferred from homology"/>
<dbReference type="OrthoDB" id="10264738at2759"/>
<dbReference type="InterPro" id="IPR000222">
    <property type="entry name" value="PP2C_BS"/>
</dbReference>
<dbReference type="GO" id="GO:0046872">
    <property type="term" value="F:metal ion binding"/>
    <property type="evidence" value="ECO:0007669"/>
    <property type="project" value="UniProtKB-KW"/>
</dbReference>
<comment type="similarity">
    <text evidence="3 10">Belongs to the PP2C family.</text>
</comment>
<evidence type="ECO:0000313" key="13">
    <source>
        <dbReference type="EMBL" id="PVU96719.1"/>
    </source>
</evidence>
<dbReference type="InterPro" id="IPR001932">
    <property type="entry name" value="PPM-type_phosphatase-like_dom"/>
</dbReference>
<dbReference type="SUPFAM" id="SSF81606">
    <property type="entry name" value="PP2C-like"/>
    <property type="match status" value="1"/>
</dbReference>
<comment type="catalytic activity">
    <reaction evidence="9">
        <text>O-phospho-L-threonyl-[protein] + H2O = L-threonyl-[protein] + phosphate</text>
        <dbReference type="Rhea" id="RHEA:47004"/>
        <dbReference type="Rhea" id="RHEA-COMP:11060"/>
        <dbReference type="Rhea" id="RHEA-COMP:11605"/>
        <dbReference type="ChEBI" id="CHEBI:15377"/>
        <dbReference type="ChEBI" id="CHEBI:30013"/>
        <dbReference type="ChEBI" id="CHEBI:43474"/>
        <dbReference type="ChEBI" id="CHEBI:61977"/>
        <dbReference type="EC" id="3.1.3.16"/>
    </reaction>
    <physiologicalReaction direction="left-to-right" evidence="9">
        <dbReference type="Rhea" id="RHEA:47005"/>
    </physiologicalReaction>
</comment>
<evidence type="ECO:0000256" key="3">
    <source>
        <dbReference type="ARBA" id="ARBA00006702"/>
    </source>
</evidence>
<feature type="domain" description="PPM-type phosphatase" evidence="12">
    <location>
        <begin position="23"/>
        <end position="287"/>
    </location>
</feature>
<evidence type="ECO:0000256" key="9">
    <source>
        <dbReference type="ARBA" id="ARBA00048832"/>
    </source>
</evidence>
<evidence type="ECO:0000313" key="14">
    <source>
        <dbReference type="Proteomes" id="UP000245383"/>
    </source>
</evidence>
<evidence type="ECO:0000256" key="11">
    <source>
        <dbReference type="SAM" id="MobiDB-lite"/>
    </source>
</evidence>
<dbReference type="FunFam" id="3.60.40.10:FF:000016">
    <property type="entry name" value="Protein phosphatase 2C"/>
    <property type="match status" value="1"/>
</dbReference>
<dbReference type="InterPro" id="IPR036457">
    <property type="entry name" value="PPM-type-like_dom_sf"/>
</dbReference>
<gene>
    <name evidence="13" type="ORF">BB561_001011</name>
</gene>
<dbReference type="EMBL" id="MBFR01000025">
    <property type="protein sequence ID" value="PVU96719.1"/>
    <property type="molecule type" value="Genomic_DNA"/>
</dbReference>
<comment type="cofactor">
    <cofactor evidence="2">
        <name>Mg(2+)</name>
        <dbReference type="ChEBI" id="CHEBI:18420"/>
    </cofactor>
</comment>
<accession>A0A2T9YWL6</accession>
<evidence type="ECO:0000256" key="5">
    <source>
        <dbReference type="ARBA" id="ARBA00022723"/>
    </source>
</evidence>
<dbReference type="Gene3D" id="3.60.40.10">
    <property type="entry name" value="PPM-type phosphatase domain"/>
    <property type="match status" value="1"/>
</dbReference>
<dbReference type="EC" id="3.1.3.16" evidence="4"/>
<reference evidence="13 14" key="1">
    <citation type="journal article" date="2018" name="MBio">
        <title>Comparative Genomics Reveals the Core Gene Toolbox for the Fungus-Insect Symbiosis.</title>
        <authorList>
            <person name="Wang Y."/>
            <person name="Stata M."/>
            <person name="Wang W."/>
            <person name="Stajich J.E."/>
            <person name="White M.M."/>
            <person name="Moncalvo J.M."/>
        </authorList>
    </citation>
    <scope>NUCLEOTIDE SEQUENCE [LARGE SCALE GENOMIC DNA]</scope>
    <source>
        <strain evidence="13 14">SWE-8-4</strain>
    </source>
</reference>
<evidence type="ECO:0000256" key="4">
    <source>
        <dbReference type="ARBA" id="ARBA00013081"/>
    </source>
</evidence>
<evidence type="ECO:0000256" key="7">
    <source>
        <dbReference type="ARBA" id="ARBA00022912"/>
    </source>
</evidence>
<comment type="caution">
    <text evidence="13">The sequence shown here is derived from an EMBL/GenBank/DDBJ whole genome shotgun (WGS) entry which is preliminary data.</text>
</comment>
<keyword evidence="14" id="KW-1185">Reference proteome</keyword>
<keyword evidence="6 10" id="KW-0378">Hydrolase</keyword>
<keyword evidence="8" id="KW-0464">Manganese</keyword>
<name>A0A2T9YWL6_9FUNG</name>
<protein>
    <recommendedName>
        <fullName evidence="4">protein-serine/threonine phosphatase</fullName>
        <ecNumber evidence="4">3.1.3.16</ecNumber>
    </recommendedName>
</protein>
<dbReference type="SMART" id="SM00332">
    <property type="entry name" value="PP2Cc"/>
    <property type="match status" value="1"/>
</dbReference>
<dbReference type="Pfam" id="PF00481">
    <property type="entry name" value="PP2C"/>
    <property type="match status" value="1"/>
</dbReference>
<dbReference type="PANTHER" id="PTHR13832">
    <property type="entry name" value="PROTEIN PHOSPHATASE 2C"/>
    <property type="match status" value="1"/>
</dbReference>
<dbReference type="PROSITE" id="PS51746">
    <property type="entry name" value="PPM_2"/>
    <property type="match status" value="1"/>
</dbReference>
<dbReference type="PROSITE" id="PS01032">
    <property type="entry name" value="PPM_1"/>
    <property type="match status" value="1"/>
</dbReference>
<dbReference type="GO" id="GO:0004722">
    <property type="term" value="F:protein serine/threonine phosphatase activity"/>
    <property type="evidence" value="ECO:0007669"/>
    <property type="project" value="UniProtKB-EC"/>
</dbReference>
<dbReference type="PANTHER" id="PTHR13832:SF565">
    <property type="entry name" value="AT28366P-RELATED"/>
    <property type="match status" value="1"/>
</dbReference>
<dbReference type="STRING" id="133385.A0A2T9YWL6"/>
<dbReference type="CDD" id="cd00143">
    <property type="entry name" value="PP2Cc"/>
    <property type="match status" value="1"/>
</dbReference>
<evidence type="ECO:0000256" key="10">
    <source>
        <dbReference type="RuleBase" id="RU003465"/>
    </source>
</evidence>
<dbReference type="InterPro" id="IPR015655">
    <property type="entry name" value="PP2C"/>
</dbReference>
<evidence type="ECO:0000256" key="1">
    <source>
        <dbReference type="ARBA" id="ARBA00001936"/>
    </source>
</evidence>
<evidence type="ECO:0000256" key="6">
    <source>
        <dbReference type="ARBA" id="ARBA00022801"/>
    </source>
</evidence>
<evidence type="ECO:0000256" key="2">
    <source>
        <dbReference type="ARBA" id="ARBA00001946"/>
    </source>
</evidence>
<dbReference type="Proteomes" id="UP000245383">
    <property type="component" value="Unassembled WGS sequence"/>
</dbReference>
<sequence length="401" mass="43800">MGQTLSTPITDKTTASGGDKKFIYASSSMQGWRITMEDAHTTLLEADLDNKASFFAVFDGHGGSNAAIFAGETLHKQILETPAFKEANYEEAIRRGFMKTDEEFLKTTSKGDDHSGCTAVCVIITPDNHLYCGNAGDSRAILDENCSAVELSFDHKPGNPEEYDRIIKGGGTVEYGRVNGNLALSRALGDFDFKRNDKISDEEQIVTALPDVISRKITADDDFIVIACDGIWDCLTNAQVAHYVRKSIISGNTLDQVCEDLMHKCLADECGFGGVGCDNMTVVIVGILSGKTEQEWYDHIRSKPLSDVDMSDIDNEHSAYAEDIVEEELDHISGTGSKIVTLSEEYAQDNDLKNDTTSSSEEPTDSIAKDSTPTVLVELVDQQSNDKSSQEETLANEAKKD</sequence>
<organism evidence="13 14">
    <name type="scientific">Smittium simulii</name>
    <dbReference type="NCBI Taxonomy" id="133385"/>
    <lineage>
        <taxon>Eukaryota</taxon>
        <taxon>Fungi</taxon>
        <taxon>Fungi incertae sedis</taxon>
        <taxon>Zoopagomycota</taxon>
        <taxon>Kickxellomycotina</taxon>
        <taxon>Harpellomycetes</taxon>
        <taxon>Harpellales</taxon>
        <taxon>Legeriomycetaceae</taxon>
        <taxon>Smittium</taxon>
    </lineage>
</organism>
<comment type="cofactor">
    <cofactor evidence="1">
        <name>Mn(2+)</name>
        <dbReference type="ChEBI" id="CHEBI:29035"/>
    </cofactor>
</comment>
<keyword evidence="5" id="KW-0479">Metal-binding</keyword>
<evidence type="ECO:0000259" key="12">
    <source>
        <dbReference type="PROSITE" id="PS51746"/>
    </source>
</evidence>